<dbReference type="Proteomes" id="UP000477488">
    <property type="component" value="Unassembled WGS sequence"/>
</dbReference>
<organism evidence="2 3">
    <name type="scientific">Desulfovibrio porci</name>
    <dbReference type="NCBI Taxonomy" id="2605782"/>
    <lineage>
        <taxon>Bacteria</taxon>
        <taxon>Pseudomonadati</taxon>
        <taxon>Thermodesulfobacteriota</taxon>
        <taxon>Desulfovibrionia</taxon>
        <taxon>Desulfovibrionales</taxon>
        <taxon>Desulfovibrionaceae</taxon>
        <taxon>Desulfovibrio</taxon>
    </lineage>
</organism>
<dbReference type="InterPro" id="IPR011049">
    <property type="entry name" value="Serralysin-like_metalloprot_C"/>
</dbReference>
<keyword evidence="3" id="KW-1185">Reference proteome</keyword>
<dbReference type="SUPFAM" id="SSF51120">
    <property type="entry name" value="beta-Roll"/>
    <property type="match status" value="2"/>
</dbReference>
<dbReference type="AlphaFoldDB" id="A0A6L5XNN8"/>
<feature type="compositionally biased region" description="Basic and acidic residues" evidence="1">
    <location>
        <begin position="420"/>
        <end position="430"/>
    </location>
</feature>
<accession>A0A6L5XNN8</accession>
<dbReference type="EMBL" id="VUMH01000012">
    <property type="protein sequence ID" value="MSS28589.1"/>
    <property type="molecule type" value="Genomic_DNA"/>
</dbReference>
<evidence type="ECO:0000313" key="3">
    <source>
        <dbReference type="Proteomes" id="UP000477488"/>
    </source>
</evidence>
<feature type="region of interest" description="Disordered" evidence="1">
    <location>
        <begin position="398"/>
        <end position="447"/>
    </location>
</feature>
<evidence type="ECO:0000256" key="1">
    <source>
        <dbReference type="SAM" id="MobiDB-lite"/>
    </source>
</evidence>
<name>A0A6L5XNN8_9BACT</name>
<dbReference type="PRINTS" id="PR00313">
    <property type="entry name" value="CABNDNGRPT"/>
</dbReference>
<proteinExistence type="predicted"/>
<dbReference type="RefSeq" id="WP_154512131.1">
    <property type="nucleotide sequence ID" value="NZ_VUMH01000012.1"/>
</dbReference>
<evidence type="ECO:0000313" key="2">
    <source>
        <dbReference type="EMBL" id="MSS28589.1"/>
    </source>
</evidence>
<protein>
    <submittedName>
        <fullName evidence="2">Calcium-binding protein</fullName>
    </submittedName>
</protein>
<reference evidence="2 3" key="1">
    <citation type="submission" date="2019-09" db="EMBL/GenBank/DDBJ databases">
        <title>In-depth cultivation of the pig gut microbiome towards novel bacterial diversity and tailored functional studies.</title>
        <authorList>
            <person name="Wylensek D."/>
            <person name="Hitch T.C.A."/>
            <person name="Clavel T."/>
        </authorList>
    </citation>
    <scope>NUCLEOTIDE SEQUENCE [LARGE SCALE GENOMIC DNA]</scope>
    <source>
        <strain evidence="2 3">PG-178-WT-4</strain>
    </source>
</reference>
<comment type="caution">
    <text evidence="2">The sequence shown here is derived from an EMBL/GenBank/DDBJ whole genome shotgun (WGS) entry which is preliminary data.</text>
</comment>
<dbReference type="Gene3D" id="2.160.20.160">
    <property type="match status" value="1"/>
</dbReference>
<gene>
    <name evidence="2" type="ORF">FYJ44_11225</name>
</gene>
<sequence>MDSITSSSQSYSGFSIPILPARHRGDVLQAAQPAAGHERLDYCELSEMPEKISAFPSDSQTRPATGKGDMSADNIRRGILDFLEQQSGVLGGISERSLRSGFSQPQTSARTDNGTVVEVTSSSDGASQLHATLPGGKSIVVNGVVNARITEREDGGIVLVTEASTITYDADGNQLSVGEGGNPFAGTDGNDIIINVDGKEVDGGSGDDTIINFAANVSLRGGSGNDKIILAGQFVENISVDLGDGDDLLKAENLTVSDGSRLTINGGDGNDDIQLGTVFSPGAIVVDGGNGADRITASNIISRSENVTINGGGGDDLISLGTFNGTVRGGNGKNTIHVGTAVNSVIVGGDGTNEISVENMFQSLLLNNGEGNAVNIGRMVKSMALSVDAMNASLWNDEESARTKQPEPGQETEATAETGQRAEEPSRRVENILQRSTEIRRNSSMQS</sequence>